<dbReference type="Proteomes" id="UP000779508">
    <property type="component" value="Unassembled WGS sequence"/>
</dbReference>
<reference evidence="1 2" key="1">
    <citation type="submission" date="2021-06" db="EMBL/GenBank/DDBJ databases">
        <authorList>
            <person name="Sun Q."/>
            <person name="Li D."/>
        </authorList>
    </citation>
    <scope>NUCLEOTIDE SEQUENCE [LARGE SCALE GENOMIC DNA]</scope>
    <source>
        <strain evidence="1 2">MSJ-5</strain>
    </source>
</reference>
<sequence length="196" mass="22721">MLECNKNCLFFNEDQNDGFEKWIVQLLGPVLLGEKPAEIVSFPKKDNLELRRIKDIFSKCNKVSYKEFVAFNGCKKILFYNNKLLDSTLLDLRNLVFLKKLGYGEEYSLDNYLGHLIKKIEEDSIPHEIGIFLGYPLKDVIGFMGHPSLKLTKINGWNVYGDSRLSDEKYVKFNNAKQQIRRMLEKSSPEMIVQSA</sequence>
<name>A0ABS6G6E0_9FIRM</name>
<proteinExistence type="predicted"/>
<keyword evidence="2" id="KW-1185">Reference proteome</keyword>
<gene>
    <name evidence="1" type="ORF">KQI88_16705</name>
</gene>
<organism evidence="1 2">
    <name type="scientific">Alkaliphilus flagellatus</name>
    <dbReference type="NCBI Taxonomy" id="2841507"/>
    <lineage>
        <taxon>Bacteria</taxon>
        <taxon>Bacillati</taxon>
        <taxon>Bacillota</taxon>
        <taxon>Clostridia</taxon>
        <taxon>Peptostreptococcales</taxon>
        <taxon>Natronincolaceae</taxon>
        <taxon>Alkaliphilus</taxon>
    </lineage>
</organism>
<evidence type="ECO:0000313" key="1">
    <source>
        <dbReference type="EMBL" id="MBU5678054.1"/>
    </source>
</evidence>
<evidence type="ECO:0000313" key="2">
    <source>
        <dbReference type="Proteomes" id="UP000779508"/>
    </source>
</evidence>
<dbReference type="Pfam" id="PF12672">
    <property type="entry name" value="DUF3793"/>
    <property type="match status" value="1"/>
</dbReference>
<protein>
    <submittedName>
        <fullName evidence="1">DUF3793 family protein</fullName>
    </submittedName>
</protein>
<accession>A0ABS6G6E0</accession>
<dbReference type="InterPro" id="IPR024523">
    <property type="entry name" value="DUF3793"/>
</dbReference>
<comment type="caution">
    <text evidence="1">The sequence shown here is derived from an EMBL/GenBank/DDBJ whole genome shotgun (WGS) entry which is preliminary data.</text>
</comment>
<dbReference type="EMBL" id="JAHLQK010000007">
    <property type="protein sequence ID" value="MBU5678054.1"/>
    <property type="molecule type" value="Genomic_DNA"/>
</dbReference>
<dbReference type="RefSeq" id="WP_216419316.1">
    <property type="nucleotide sequence ID" value="NZ_JAHLQK010000007.1"/>
</dbReference>